<dbReference type="AlphaFoldDB" id="A0A4R6RZ07"/>
<gene>
    <name evidence="1" type="ORF">EDF62_1566</name>
</gene>
<accession>A0A4R6RZ07</accession>
<organism evidence="1 2">
    <name type="scientific">Leucobacter luti</name>
    <dbReference type="NCBI Taxonomy" id="340320"/>
    <lineage>
        <taxon>Bacteria</taxon>
        <taxon>Bacillati</taxon>
        <taxon>Actinomycetota</taxon>
        <taxon>Actinomycetes</taxon>
        <taxon>Micrococcales</taxon>
        <taxon>Microbacteriaceae</taxon>
        <taxon>Leucobacter</taxon>
    </lineage>
</organism>
<sequence length="35" mass="4064">MSKITQYVETDEHGDEFDLDWTVEETDEGATETIE</sequence>
<evidence type="ECO:0000313" key="2">
    <source>
        <dbReference type="Proteomes" id="UP000295601"/>
    </source>
</evidence>
<comment type="caution">
    <text evidence="1">The sequence shown here is derived from an EMBL/GenBank/DDBJ whole genome shotgun (WGS) entry which is preliminary data.</text>
</comment>
<evidence type="ECO:0000313" key="1">
    <source>
        <dbReference type="EMBL" id="TDP92360.1"/>
    </source>
</evidence>
<dbReference type="EMBL" id="SNYA01000004">
    <property type="protein sequence ID" value="TDP92360.1"/>
    <property type="molecule type" value="Genomic_DNA"/>
</dbReference>
<proteinExistence type="predicted"/>
<name>A0A4R6RZ07_9MICO</name>
<reference evidence="1 2" key="1">
    <citation type="submission" date="2019-03" db="EMBL/GenBank/DDBJ databases">
        <title>Genomic analyses of the natural microbiome of Caenorhabditis elegans.</title>
        <authorList>
            <person name="Samuel B."/>
        </authorList>
    </citation>
    <scope>NUCLEOTIDE SEQUENCE [LARGE SCALE GENOMIC DNA]</scope>
    <source>
        <strain evidence="1 2">JUb18</strain>
    </source>
</reference>
<keyword evidence="2" id="KW-1185">Reference proteome</keyword>
<dbReference type="Proteomes" id="UP000295601">
    <property type="component" value="Unassembled WGS sequence"/>
</dbReference>
<protein>
    <submittedName>
        <fullName evidence="1">Uncharacterized protein</fullName>
    </submittedName>
</protein>